<protein>
    <submittedName>
        <fullName evidence="1">Uncharacterized protein</fullName>
    </submittedName>
</protein>
<accession>A0A0A9EF67</accession>
<proteinExistence type="predicted"/>
<name>A0A0A9EF67_ARUDO</name>
<reference evidence="1" key="1">
    <citation type="submission" date="2014-09" db="EMBL/GenBank/DDBJ databases">
        <authorList>
            <person name="Magalhaes I.L.F."/>
            <person name="Oliveira U."/>
            <person name="Santos F.R."/>
            <person name="Vidigal T.H.D.A."/>
            <person name="Brescovit A.D."/>
            <person name="Santos A.J."/>
        </authorList>
    </citation>
    <scope>NUCLEOTIDE SEQUENCE</scope>
    <source>
        <tissue evidence="1">Shoot tissue taken approximately 20 cm above the soil surface</tissue>
    </source>
</reference>
<evidence type="ECO:0000313" key="1">
    <source>
        <dbReference type="EMBL" id="JAD96520.1"/>
    </source>
</evidence>
<sequence>MVLKIDIPGLLASDCTVLCTYKMQNGPSGNSVRSLWNTYLFRH</sequence>
<reference evidence="1" key="2">
    <citation type="journal article" date="2015" name="Data Brief">
        <title>Shoot transcriptome of the giant reed, Arundo donax.</title>
        <authorList>
            <person name="Barrero R.A."/>
            <person name="Guerrero F.D."/>
            <person name="Moolhuijzen P."/>
            <person name="Goolsby J.A."/>
            <person name="Tidwell J."/>
            <person name="Bellgard S.E."/>
            <person name="Bellgard M.I."/>
        </authorList>
    </citation>
    <scope>NUCLEOTIDE SEQUENCE</scope>
    <source>
        <tissue evidence="1">Shoot tissue taken approximately 20 cm above the soil surface</tissue>
    </source>
</reference>
<organism evidence="1">
    <name type="scientific">Arundo donax</name>
    <name type="common">Giant reed</name>
    <name type="synonym">Donax arundinaceus</name>
    <dbReference type="NCBI Taxonomy" id="35708"/>
    <lineage>
        <taxon>Eukaryota</taxon>
        <taxon>Viridiplantae</taxon>
        <taxon>Streptophyta</taxon>
        <taxon>Embryophyta</taxon>
        <taxon>Tracheophyta</taxon>
        <taxon>Spermatophyta</taxon>
        <taxon>Magnoliopsida</taxon>
        <taxon>Liliopsida</taxon>
        <taxon>Poales</taxon>
        <taxon>Poaceae</taxon>
        <taxon>PACMAD clade</taxon>
        <taxon>Arundinoideae</taxon>
        <taxon>Arundineae</taxon>
        <taxon>Arundo</taxon>
    </lineage>
</organism>
<dbReference type="EMBL" id="GBRH01201375">
    <property type="protein sequence ID" value="JAD96520.1"/>
    <property type="molecule type" value="Transcribed_RNA"/>
</dbReference>
<dbReference type="AlphaFoldDB" id="A0A0A9EF67"/>